<accession>A0A9P4X4U7</accession>
<gene>
    <name evidence="2" type="ORF">CFAM422_011336</name>
</gene>
<proteinExistence type="predicted"/>
<organism evidence="2 3">
    <name type="scientific">Trichoderma lentiforme</name>
    <dbReference type="NCBI Taxonomy" id="1567552"/>
    <lineage>
        <taxon>Eukaryota</taxon>
        <taxon>Fungi</taxon>
        <taxon>Dikarya</taxon>
        <taxon>Ascomycota</taxon>
        <taxon>Pezizomycotina</taxon>
        <taxon>Sordariomycetes</taxon>
        <taxon>Hypocreomycetidae</taxon>
        <taxon>Hypocreales</taxon>
        <taxon>Hypocreaceae</taxon>
        <taxon>Trichoderma</taxon>
    </lineage>
</organism>
<evidence type="ECO:0000313" key="2">
    <source>
        <dbReference type="EMBL" id="KAF3060560.1"/>
    </source>
</evidence>
<dbReference type="AlphaFoldDB" id="A0A9P4X4U7"/>
<feature type="compositionally biased region" description="Polar residues" evidence="1">
    <location>
        <begin position="111"/>
        <end position="126"/>
    </location>
</feature>
<evidence type="ECO:0000256" key="1">
    <source>
        <dbReference type="SAM" id="MobiDB-lite"/>
    </source>
</evidence>
<protein>
    <submittedName>
        <fullName evidence="2">Uncharacterized protein</fullName>
    </submittedName>
</protein>
<name>A0A9P4X4U7_9HYPO</name>
<reference evidence="2 3" key="1">
    <citation type="submission" date="2018-06" db="EMBL/GenBank/DDBJ databases">
        <title>Genome analysis of cellulolytic fungus Trichoderma lentiforme CFAM-422.</title>
        <authorList>
            <person name="Steindorff A.S."/>
            <person name="Formighieri E.F."/>
            <person name="Midorikawa G.E.O."/>
            <person name="Tamietti M.S."/>
            <person name="Ramos E.Z."/>
            <person name="Silva A.S."/>
            <person name="Bon E.P.S."/>
            <person name="Mendes T.D."/>
            <person name="Damaso M.C.T."/>
            <person name="Favaro L.C.L."/>
        </authorList>
    </citation>
    <scope>NUCLEOTIDE SEQUENCE [LARGE SCALE GENOMIC DNA]</scope>
    <source>
        <strain evidence="2 3">CFAM-422</strain>
    </source>
</reference>
<evidence type="ECO:0000313" key="3">
    <source>
        <dbReference type="Proteomes" id="UP000801864"/>
    </source>
</evidence>
<sequence length="424" mass="47910">MHPAAVQKFSSILGNIIQLKTNYGIQNPEDTDLFAILNNQPFEHHQYILHFAHGFYDACCKLYEPNSTFSENETNEKPQIGGWDIEPSLNDENVDPGSKKGESKVHDNSDKIQSVKSMFDNHNSSAEMEKSDNRSRAQSATTSDLSSIDSMTTISFEGVKISDGDSDVGEDGLSHLLEQTIEEFIDDARDQLLRMGAAEPFYQRPENLTTLLNSLDNSSTYVPSGLEWFSLTEKGYGDRQRGTIYYALAAVGFENWHSHEVKKVRQLNPEKGRTKATMEVSAIVLGPKPVSTTKRGEWDRRRKRLSTHLTRGRKWRQLIDVFGHGILLKNPWRLAKTKTPDLEYFIKELKNDRRKCLVALMNQSFANNCEEMSFNCSTGPYKNVSKWKSKNSATNFGNPISCASKAPSIPVKRSPFYGFIKKCG</sequence>
<feature type="compositionally biased region" description="Basic and acidic residues" evidence="1">
    <location>
        <begin position="97"/>
        <end position="110"/>
    </location>
</feature>
<keyword evidence="3" id="KW-1185">Reference proteome</keyword>
<comment type="caution">
    <text evidence="2">The sequence shown here is derived from an EMBL/GenBank/DDBJ whole genome shotgun (WGS) entry which is preliminary data.</text>
</comment>
<dbReference type="EMBL" id="QLNT01000023">
    <property type="protein sequence ID" value="KAF3060560.1"/>
    <property type="molecule type" value="Genomic_DNA"/>
</dbReference>
<dbReference type="Proteomes" id="UP000801864">
    <property type="component" value="Unassembled WGS sequence"/>
</dbReference>
<feature type="region of interest" description="Disordered" evidence="1">
    <location>
        <begin position="69"/>
        <end position="144"/>
    </location>
</feature>